<sequence>MKQVKELSVIQSVSTDNSSVNELSSCHCAAGFASVDFIIWSLKTDTTTKRAIYDGNSPSSSKFSNLFSASSWIATGCEDRTVRLTRYMPGVENWSASKLLGEHVGGSAVRSICCVSKISIVPSDVTNIPDMRNGEHRNSGFVDFCWCKAGIDFLAIKARFGIAILFSCQKPASL</sequence>
<evidence type="ECO:0000256" key="4">
    <source>
        <dbReference type="ARBA" id="ARBA00022694"/>
    </source>
</evidence>
<dbReference type="InterPro" id="IPR051973">
    <property type="entry name" value="tRNA_Anticodon_Mtase-Reg"/>
</dbReference>
<evidence type="ECO:0000313" key="7">
    <source>
        <dbReference type="Proteomes" id="UP000507245"/>
    </source>
</evidence>
<dbReference type="Proteomes" id="UP000507245">
    <property type="component" value="Unassembled WGS sequence"/>
</dbReference>
<dbReference type="GO" id="GO:0005737">
    <property type="term" value="C:cytoplasm"/>
    <property type="evidence" value="ECO:0007669"/>
    <property type="project" value="UniProtKB-SubCell"/>
</dbReference>
<dbReference type="PANTHER" id="PTHR14344:SF3">
    <property type="entry name" value="WD REPEAT-CONTAINING PROTEIN 6"/>
    <property type="match status" value="1"/>
</dbReference>
<evidence type="ECO:0000256" key="1">
    <source>
        <dbReference type="ARBA" id="ARBA00004496"/>
    </source>
</evidence>
<keyword evidence="3" id="KW-0853">WD repeat</keyword>
<dbReference type="PANTHER" id="PTHR14344">
    <property type="entry name" value="WD REPEAT PROTEIN"/>
    <property type="match status" value="1"/>
</dbReference>
<evidence type="ECO:0000256" key="3">
    <source>
        <dbReference type="ARBA" id="ARBA00022574"/>
    </source>
</evidence>
<evidence type="ECO:0000256" key="2">
    <source>
        <dbReference type="ARBA" id="ARBA00022490"/>
    </source>
</evidence>
<dbReference type="EMBL" id="CAEKKB010000004">
    <property type="protein sequence ID" value="CAB4308697.1"/>
    <property type="molecule type" value="Genomic_DNA"/>
</dbReference>
<dbReference type="GO" id="GO:0030488">
    <property type="term" value="P:tRNA methylation"/>
    <property type="evidence" value="ECO:0007669"/>
    <property type="project" value="TreeGrafter"/>
</dbReference>
<keyword evidence="7" id="KW-1185">Reference proteome</keyword>
<comment type="subcellular location">
    <subcellularLocation>
        <location evidence="1">Cytoplasm</location>
    </subcellularLocation>
</comment>
<keyword evidence="2" id="KW-0963">Cytoplasm</keyword>
<proteinExistence type="predicted"/>
<reference evidence="7" key="1">
    <citation type="journal article" date="2020" name="Genome Biol.">
        <title>Gamete binning: chromosome-level and haplotype-resolved genome assembly enabled by high-throughput single-cell sequencing of gamete genomes.</title>
        <authorList>
            <person name="Campoy J.A."/>
            <person name="Sun H."/>
            <person name="Goel M."/>
            <person name="Jiao W.-B."/>
            <person name="Folz-Donahue K."/>
            <person name="Wang N."/>
            <person name="Rubio M."/>
            <person name="Liu C."/>
            <person name="Kukat C."/>
            <person name="Ruiz D."/>
            <person name="Huettel B."/>
            <person name="Schneeberger K."/>
        </authorList>
    </citation>
    <scope>NUCLEOTIDE SEQUENCE [LARGE SCALE GENOMIC DNA]</scope>
    <source>
        <strain evidence="7">cv. Rojo Pasion</strain>
    </source>
</reference>
<dbReference type="OrthoDB" id="5594999at2759"/>
<evidence type="ECO:0000313" key="6">
    <source>
        <dbReference type="EMBL" id="CAB4308697.1"/>
    </source>
</evidence>
<accession>A0A6J5X868</accession>
<protein>
    <submittedName>
        <fullName evidence="6">Uncharacterized protein</fullName>
    </submittedName>
</protein>
<name>A0A6J5X868_PRUAR</name>
<evidence type="ECO:0000256" key="5">
    <source>
        <dbReference type="ARBA" id="ARBA00022737"/>
    </source>
</evidence>
<gene>
    <name evidence="6" type="ORF">ORAREDHAP_LOCUS28457</name>
</gene>
<keyword evidence="5" id="KW-0677">Repeat</keyword>
<dbReference type="AlphaFoldDB" id="A0A6J5X868"/>
<keyword evidence="4" id="KW-0819">tRNA processing</keyword>
<organism evidence="6 7">
    <name type="scientific">Prunus armeniaca</name>
    <name type="common">Apricot</name>
    <name type="synonym">Armeniaca vulgaris</name>
    <dbReference type="NCBI Taxonomy" id="36596"/>
    <lineage>
        <taxon>Eukaryota</taxon>
        <taxon>Viridiplantae</taxon>
        <taxon>Streptophyta</taxon>
        <taxon>Embryophyta</taxon>
        <taxon>Tracheophyta</taxon>
        <taxon>Spermatophyta</taxon>
        <taxon>Magnoliopsida</taxon>
        <taxon>eudicotyledons</taxon>
        <taxon>Gunneridae</taxon>
        <taxon>Pentapetalae</taxon>
        <taxon>rosids</taxon>
        <taxon>fabids</taxon>
        <taxon>Rosales</taxon>
        <taxon>Rosaceae</taxon>
        <taxon>Amygdaloideae</taxon>
        <taxon>Amygdaleae</taxon>
        <taxon>Prunus</taxon>
    </lineage>
</organism>